<dbReference type="RefSeq" id="XP_033569328.1">
    <property type="nucleotide sequence ID" value="XM_033716245.1"/>
</dbReference>
<evidence type="ECO:0000313" key="2">
    <source>
        <dbReference type="EMBL" id="KAF2802364.1"/>
    </source>
</evidence>
<dbReference type="OrthoDB" id="3553147at2759"/>
<feature type="domain" description="Heterokaryon incompatibility" evidence="1">
    <location>
        <begin position="2"/>
        <end position="116"/>
    </location>
</feature>
<reference evidence="4" key="3">
    <citation type="submission" date="2025-04" db="UniProtKB">
        <authorList>
            <consortium name="RefSeq"/>
        </authorList>
    </citation>
    <scope>IDENTIFICATION</scope>
    <source>
        <strain evidence="4">CBS 304.34</strain>
    </source>
</reference>
<dbReference type="PANTHER" id="PTHR24148">
    <property type="entry name" value="ANKYRIN REPEAT DOMAIN-CONTAINING PROTEIN 39 HOMOLOG-RELATED"/>
    <property type="match status" value="1"/>
</dbReference>
<evidence type="ECO:0000313" key="4">
    <source>
        <dbReference type="RefSeq" id="XP_033569328.1"/>
    </source>
</evidence>
<dbReference type="Proteomes" id="UP000504636">
    <property type="component" value="Unplaced"/>
</dbReference>
<evidence type="ECO:0000259" key="1">
    <source>
        <dbReference type="Pfam" id="PF06985"/>
    </source>
</evidence>
<feature type="non-terminal residue" evidence="2">
    <location>
        <position position="1"/>
    </location>
</feature>
<evidence type="ECO:0000313" key="3">
    <source>
        <dbReference type="Proteomes" id="UP000504636"/>
    </source>
</evidence>
<dbReference type="InterPro" id="IPR010730">
    <property type="entry name" value="HET"/>
</dbReference>
<name>A0A6A6Y2X5_9PEZI</name>
<dbReference type="InterPro" id="IPR052895">
    <property type="entry name" value="HetReg/Transcr_Mod"/>
</dbReference>
<proteinExistence type="predicted"/>
<dbReference type="GeneID" id="54457138"/>
<dbReference type="EMBL" id="MU003723">
    <property type="protein sequence ID" value="KAF2802364.1"/>
    <property type="molecule type" value="Genomic_DNA"/>
</dbReference>
<dbReference type="AlphaFoldDB" id="A0A6A6Y2X5"/>
<dbReference type="Pfam" id="PF06985">
    <property type="entry name" value="HET"/>
    <property type="match status" value="1"/>
</dbReference>
<accession>A0A6A6Y2X5</accession>
<gene>
    <name evidence="2 4" type="ORF">BDZ99DRAFT_401670</name>
</gene>
<dbReference type="PANTHER" id="PTHR24148:SF73">
    <property type="entry name" value="HET DOMAIN PROTEIN (AFU_ORTHOLOGUE AFUA_8G01020)"/>
    <property type="match status" value="1"/>
</dbReference>
<reference evidence="4" key="2">
    <citation type="submission" date="2020-04" db="EMBL/GenBank/DDBJ databases">
        <authorList>
            <consortium name="NCBI Genome Project"/>
        </authorList>
    </citation>
    <scope>NUCLEOTIDE SEQUENCE</scope>
    <source>
        <strain evidence="4">CBS 304.34</strain>
    </source>
</reference>
<sequence>RISPNLEEALRSLRSETTPRAIWTDAICIDQSNIQERGHQIGLMQNIHSFASNVVIWLGPATPATATGIDILSFLAGSDGFDGKCSWEHLSPALLCDGLNDVMGRPYFRRMWVVQEAALAGKIDMRIGDYSVPWQRGQAARRFLFRLKFAEISPKWEHAGLHEVDMRPLIEVLEMNVRQDYRERGHVLRPGLLDIAHHIRHRVASDRRDKIFALLGLSPDGFDIHGLVDYTMSTEEVFRAFHGLVEKECFPEMEDLDMDEEVGLDPDRALPRLA</sequence>
<reference evidence="2 4" key="1">
    <citation type="journal article" date="2020" name="Stud. Mycol.">
        <title>101 Dothideomycetes genomes: a test case for predicting lifestyles and emergence of pathogens.</title>
        <authorList>
            <person name="Haridas S."/>
            <person name="Albert R."/>
            <person name="Binder M."/>
            <person name="Bloem J."/>
            <person name="Labutti K."/>
            <person name="Salamov A."/>
            <person name="Andreopoulos B."/>
            <person name="Baker S."/>
            <person name="Barry K."/>
            <person name="Bills G."/>
            <person name="Bluhm B."/>
            <person name="Cannon C."/>
            <person name="Castanera R."/>
            <person name="Culley D."/>
            <person name="Daum C."/>
            <person name="Ezra D."/>
            <person name="Gonzalez J."/>
            <person name="Henrissat B."/>
            <person name="Kuo A."/>
            <person name="Liang C."/>
            <person name="Lipzen A."/>
            <person name="Lutzoni F."/>
            <person name="Magnuson J."/>
            <person name="Mondo S."/>
            <person name="Nolan M."/>
            <person name="Ohm R."/>
            <person name="Pangilinan J."/>
            <person name="Park H.-J."/>
            <person name="Ramirez L."/>
            <person name="Alfaro M."/>
            <person name="Sun H."/>
            <person name="Tritt A."/>
            <person name="Yoshinaga Y."/>
            <person name="Zwiers L.-H."/>
            <person name="Turgeon B."/>
            <person name="Goodwin S."/>
            <person name="Spatafora J."/>
            <person name="Crous P."/>
            <person name="Grigoriev I."/>
        </authorList>
    </citation>
    <scope>NUCLEOTIDE SEQUENCE</scope>
    <source>
        <strain evidence="2 4">CBS 304.34</strain>
    </source>
</reference>
<organism evidence="2">
    <name type="scientific">Mytilinidion resinicola</name>
    <dbReference type="NCBI Taxonomy" id="574789"/>
    <lineage>
        <taxon>Eukaryota</taxon>
        <taxon>Fungi</taxon>
        <taxon>Dikarya</taxon>
        <taxon>Ascomycota</taxon>
        <taxon>Pezizomycotina</taxon>
        <taxon>Dothideomycetes</taxon>
        <taxon>Pleosporomycetidae</taxon>
        <taxon>Mytilinidiales</taxon>
        <taxon>Mytilinidiaceae</taxon>
        <taxon>Mytilinidion</taxon>
    </lineage>
</organism>
<protein>
    <recommendedName>
        <fullName evidence="1">Heterokaryon incompatibility domain-containing protein</fullName>
    </recommendedName>
</protein>
<keyword evidence="3" id="KW-1185">Reference proteome</keyword>